<evidence type="ECO:0000313" key="14">
    <source>
        <dbReference type="EMBL" id="KIW62469.1"/>
    </source>
</evidence>
<dbReference type="SMART" id="SM00487">
    <property type="entry name" value="DEXDc"/>
    <property type="match status" value="1"/>
</dbReference>
<dbReference type="Pfam" id="PF00270">
    <property type="entry name" value="DEAD"/>
    <property type="match status" value="1"/>
</dbReference>
<keyword evidence="15" id="KW-1185">Reference proteome</keyword>
<dbReference type="EC" id="5.6.2.4" evidence="9"/>
<gene>
    <name evidence="14" type="ORF">PV04_10642</name>
</gene>
<evidence type="ECO:0000256" key="10">
    <source>
        <dbReference type="ARBA" id="ARBA00048988"/>
    </source>
</evidence>
<feature type="domain" description="Helicase C-terminal" evidence="13">
    <location>
        <begin position="471"/>
        <end position="659"/>
    </location>
</feature>
<evidence type="ECO:0000256" key="11">
    <source>
        <dbReference type="SAM" id="MobiDB-lite"/>
    </source>
</evidence>
<keyword evidence="7" id="KW-0469">Meiosis</keyword>
<dbReference type="GO" id="GO:0051321">
    <property type="term" value="P:meiotic cell cycle"/>
    <property type="evidence" value="ECO:0007669"/>
    <property type="project" value="UniProtKB-KW"/>
</dbReference>
<accession>A0A0D2FR53</accession>
<dbReference type="Gene3D" id="1.10.3380.10">
    <property type="entry name" value="Sec63 N-terminal domain-like domain"/>
    <property type="match status" value="1"/>
</dbReference>
<dbReference type="SUPFAM" id="SSF158702">
    <property type="entry name" value="Sec63 N-terminal domain-like"/>
    <property type="match status" value="1"/>
</dbReference>
<dbReference type="InterPro" id="IPR036388">
    <property type="entry name" value="WH-like_DNA-bd_sf"/>
</dbReference>
<dbReference type="InterPro" id="IPR004179">
    <property type="entry name" value="Sec63-dom"/>
</dbReference>
<keyword evidence="3" id="KW-0378">Hydrolase</keyword>
<evidence type="ECO:0000256" key="5">
    <source>
        <dbReference type="ARBA" id="ARBA00022840"/>
    </source>
</evidence>
<dbReference type="SMART" id="SM00973">
    <property type="entry name" value="Sec63"/>
    <property type="match status" value="1"/>
</dbReference>
<keyword evidence="5" id="KW-0067">ATP-binding</keyword>
<dbReference type="HOGENOM" id="CLU_000335_0_4_1"/>
<feature type="region of interest" description="Disordered" evidence="11">
    <location>
        <begin position="142"/>
        <end position="192"/>
    </location>
</feature>
<feature type="region of interest" description="Disordered" evidence="11">
    <location>
        <begin position="1181"/>
        <end position="1277"/>
    </location>
</feature>
<dbReference type="PROSITE" id="PS51194">
    <property type="entry name" value="HELICASE_CTER"/>
    <property type="match status" value="1"/>
</dbReference>
<evidence type="ECO:0000256" key="7">
    <source>
        <dbReference type="ARBA" id="ARBA00023254"/>
    </source>
</evidence>
<dbReference type="PANTHER" id="PTHR47835">
    <property type="entry name" value="HFM1, ATP DEPENDENT DNA HELICASE HOMOLOG"/>
    <property type="match status" value="1"/>
</dbReference>
<dbReference type="Gene3D" id="3.40.50.300">
    <property type="entry name" value="P-loop containing nucleotide triphosphate hydrolases"/>
    <property type="match status" value="2"/>
</dbReference>
<dbReference type="FunFam" id="1.10.10.10:FF:000012">
    <property type="entry name" value="U5 small nuclear ribonucleoprotein helicase"/>
    <property type="match status" value="1"/>
</dbReference>
<evidence type="ECO:0000256" key="3">
    <source>
        <dbReference type="ARBA" id="ARBA00022801"/>
    </source>
</evidence>
<dbReference type="InterPro" id="IPR001650">
    <property type="entry name" value="Helicase_C-like"/>
</dbReference>
<dbReference type="PANTHER" id="PTHR47835:SF3">
    <property type="entry name" value="HELICASE FOR MEIOSIS 1"/>
    <property type="match status" value="1"/>
</dbReference>
<feature type="region of interest" description="Disordered" evidence="11">
    <location>
        <begin position="84"/>
        <end position="111"/>
    </location>
</feature>
<feature type="compositionally biased region" description="Polar residues" evidence="11">
    <location>
        <begin position="1216"/>
        <end position="1231"/>
    </location>
</feature>
<dbReference type="SUPFAM" id="SSF46785">
    <property type="entry name" value="Winged helix' DNA-binding domain"/>
    <property type="match status" value="1"/>
</dbReference>
<dbReference type="InterPro" id="IPR027417">
    <property type="entry name" value="P-loop_NTPase"/>
</dbReference>
<proteinExistence type="inferred from homology"/>
<dbReference type="EMBL" id="KN846963">
    <property type="protein sequence ID" value="KIW62469.1"/>
    <property type="molecule type" value="Genomic_DNA"/>
</dbReference>
<evidence type="ECO:0000256" key="9">
    <source>
        <dbReference type="ARBA" id="ARBA00034808"/>
    </source>
</evidence>
<dbReference type="InterPro" id="IPR052247">
    <property type="entry name" value="Meiotic_Crossover_Helicase"/>
</dbReference>
<dbReference type="GO" id="GO:0005524">
    <property type="term" value="F:ATP binding"/>
    <property type="evidence" value="ECO:0007669"/>
    <property type="project" value="UniProtKB-KW"/>
</dbReference>
<comment type="catalytic activity">
    <reaction evidence="8">
        <text>Couples ATP hydrolysis with the unwinding of duplex DNA by translocating in the 3'-5' direction.</text>
        <dbReference type="EC" id="5.6.2.4"/>
    </reaction>
</comment>
<feature type="region of interest" description="Disordered" evidence="11">
    <location>
        <begin position="1467"/>
        <end position="1489"/>
    </location>
</feature>
<dbReference type="Pfam" id="PF23445">
    <property type="entry name" value="WHD_SNRNP200"/>
    <property type="match status" value="1"/>
</dbReference>
<evidence type="ECO:0000256" key="8">
    <source>
        <dbReference type="ARBA" id="ARBA00034617"/>
    </source>
</evidence>
<reference evidence="14 15" key="1">
    <citation type="submission" date="2015-01" db="EMBL/GenBank/DDBJ databases">
        <title>The Genome Sequence of Capronia semiimmersa CBS27337.</title>
        <authorList>
            <consortium name="The Broad Institute Genomics Platform"/>
            <person name="Cuomo C."/>
            <person name="de Hoog S."/>
            <person name="Gorbushina A."/>
            <person name="Stielow B."/>
            <person name="Teixiera M."/>
            <person name="Abouelleil A."/>
            <person name="Chapman S.B."/>
            <person name="Priest M."/>
            <person name="Young S.K."/>
            <person name="Wortman J."/>
            <person name="Nusbaum C."/>
            <person name="Birren B."/>
        </authorList>
    </citation>
    <scope>NUCLEOTIDE SEQUENCE [LARGE SCALE GENOMIC DNA]</scope>
    <source>
        <strain evidence="14 15">CBS 27337</strain>
    </source>
</reference>
<keyword evidence="2" id="KW-0547">Nucleotide-binding</keyword>
<dbReference type="Gene3D" id="1.10.10.10">
    <property type="entry name" value="Winged helix-like DNA-binding domain superfamily/Winged helix DNA-binding domain"/>
    <property type="match status" value="1"/>
</dbReference>
<comment type="similarity">
    <text evidence="1">Belongs to the helicase family. SKI2 subfamily.</text>
</comment>
<name>A0A0D2FR53_9EURO</name>
<feature type="domain" description="Helicase ATP-binding" evidence="12">
    <location>
        <begin position="257"/>
        <end position="431"/>
    </location>
</feature>
<sequence length="1539" mass="172134">MENAGRFPANYYRSSLHASTREAHTLYGSRPSHFGSNAHASFSVPQQQSPFFARSASTQISLFEPRSPEIERPLDDFDRQLLQESQGDHRHPQRTRLPPISLPRHPITPLMTASTGRCLRGELRSSRRSPKLILSTDDLLDNTMLPSATSSPNGPITSPTVSALQHRQRAKAVRPPQHPIANLTPEGASHDDFESRINVTSAAGGNAMERVSRAKLGPESLPVVQGIQLVPATALPDQLRSVFKFDIFNAIQSKCFASAFESDDNLVVSAPTGSGKTVIMEFAICRLIAECKGQDFKVIYQAPTKSLCAERYNDWQKKFGVLNLECAELTGDTDLGHLRQVQKASIIITTPEKWDSVTRKWQDHARLMQLVRLFLVDEVHILKDERGATLEAVVSRMKSVVSSVRFVALSATVPNSEDIAIWLGRNSTMQHLPARREIFGETFRPVQLQKYVYGFETRGNDFAFESMLTQQIPDIIANHGRRKPVMIFCSTRRASVSTAKMLAEMWSSLDPDQRLWNCPDRQLSLTNLELRGTAGAGVAFHHGGLNVADRRTVEQAFLNGQINIICSTSTLAVGVNLPCYLVILKGTCAWTDSGLKEYADLEVMQMLGRAGRPQFETSACAVILCRQEKVSRYEKMVSGEELLESCLHQNLIEHLNAEIVLGTVCDLATAKQWLASTFLYVRLRKNPSHYQFREDVEESTDDEILEQLCKKDIDLLLGAGIVEGKERLTATMFGEAMARYCVNFDTMKSFIGLPPKAKTSEIVSLLAQAREFRGLRILAGEKSFYKEINKAPEIKFPFKVDVALPTHKISLLMQAEMGNVALPDGENHKRHHSQYRIDRSLVFAHANRLIRCLIDCQIQRQDAISTRNALELGRSLAAHVWDSTASQLRQLEGLGEVAVRKLAAASINSIDTLLNTEPARIELVLGKNPPFGHQLLKKLESFPDLRVSVKETGRDIQPGKGAIVKMVAEIGFLNHLPPQIFNKKPFSVCFLAEDSDGTLLEFRRFGPKKLVHGELVDLTIHLTKPTSHVNCYVMCDNVAGTSKYAELKLSDIPLSAYPKQRHQDDPIDGTKKHIRQAQVSNCREDEFDDGGIDDQDLLAIDANGSVIEIIEDIDVILETEDKKRNNPTRHNHDEDADTSVFREPTQLLNGRWTCQHDCNEQDKNCKHKCCKEGVIRPKRRPKTEIKIKENRTAQKKITSLASMQPKLGHGQDSKYIPNSKTQPKLSDVLTTESKDKHQGKRVRSHEVLHHAGYTSSSSVKSNVAKRSDEPLAKRSRLSQHHVTDFWGDEPDIDFKPDLELNHSKDPAIQISPANPENHDAKLEGAKHDLFCSFDEGDLFDFSFADSGPFTDVLPCTEAAPIVVDKPSIANPGVCEKEPTMPDNNDIDFLASDVDFGGFNPPLEHVAMSDVVKNVRTPSRGRSSTVVQRLERFRGNMEYFEGFSGIPVDCGELPKTAEDHVDDAFVAQDQGLTPSADTPAESSIRTPEEPEIASNVEAAMVEKETEAERDKRLFDEDQKKKWEGIDQWIYDEFHEYVELV</sequence>
<evidence type="ECO:0000256" key="2">
    <source>
        <dbReference type="ARBA" id="ARBA00022741"/>
    </source>
</evidence>
<feature type="compositionally biased region" description="Polar residues" evidence="11">
    <location>
        <begin position="144"/>
        <end position="165"/>
    </location>
</feature>
<dbReference type="InterPro" id="IPR036390">
    <property type="entry name" value="WH_DNA-bd_sf"/>
</dbReference>
<dbReference type="CDD" id="cd18795">
    <property type="entry name" value="SF2_C_Ski2"/>
    <property type="match status" value="1"/>
</dbReference>
<keyword evidence="6" id="KW-0413">Isomerase</keyword>
<evidence type="ECO:0000256" key="4">
    <source>
        <dbReference type="ARBA" id="ARBA00022806"/>
    </source>
</evidence>
<evidence type="ECO:0000259" key="12">
    <source>
        <dbReference type="PROSITE" id="PS51192"/>
    </source>
</evidence>
<keyword evidence="4" id="KW-0347">Helicase</keyword>
<organism evidence="14 15">
    <name type="scientific">Phialophora macrospora</name>
    <dbReference type="NCBI Taxonomy" id="1851006"/>
    <lineage>
        <taxon>Eukaryota</taxon>
        <taxon>Fungi</taxon>
        <taxon>Dikarya</taxon>
        <taxon>Ascomycota</taxon>
        <taxon>Pezizomycotina</taxon>
        <taxon>Eurotiomycetes</taxon>
        <taxon>Chaetothyriomycetidae</taxon>
        <taxon>Chaetothyriales</taxon>
        <taxon>Herpotrichiellaceae</taxon>
        <taxon>Phialophora</taxon>
    </lineage>
</organism>
<dbReference type="PROSITE" id="PS51192">
    <property type="entry name" value="HELICASE_ATP_BIND_1"/>
    <property type="match status" value="1"/>
</dbReference>
<dbReference type="InterPro" id="IPR014001">
    <property type="entry name" value="Helicase_ATP-bd"/>
</dbReference>
<evidence type="ECO:0000256" key="6">
    <source>
        <dbReference type="ARBA" id="ARBA00023235"/>
    </source>
</evidence>
<protein>
    <recommendedName>
        <fullName evidence="9">DNA 3'-5' helicase</fullName>
        <ecNumber evidence="9">5.6.2.4</ecNumber>
    </recommendedName>
</protein>
<dbReference type="FunFam" id="1.10.3380.10:FF:000012">
    <property type="entry name" value="DEAD/DEAH box DNA helicase"/>
    <property type="match status" value="1"/>
</dbReference>
<dbReference type="SUPFAM" id="SSF52540">
    <property type="entry name" value="P-loop containing nucleoside triphosphate hydrolases"/>
    <property type="match status" value="1"/>
</dbReference>
<evidence type="ECO:0000313" key="15">
    <source>
        <dbReference type="Proteomes" id="UP000054266"/>
    </source>
</evidence>
<feature type="compositionally biased region" description="Polar residues" evidence="11">
    <location>
        <begin position="1469"/>
        <end position="1484"/>
    </location>
</feature>
<dbReference type="InterPro" id="IPR011545">
    <property type="entry name" value="DEAD/DEAH_box_helicase_dom"/>
</dbReference>
<dbReference type="GO" id="GO:0043138">
    <property type="term" value="F:3'-5' DNA helicase activity"/>
    <property type="evidence" value="ECO:0007669"/>
    <property type="project" value="UniProtKB-EC"/>
</dbReference>
<dbReference type="Pfam" id="PF00271">
    <property type="entry name" value="Helicase_C"/>
    <property type="match status" value="1"/>
</dbReference>
<dbReference type="Pfam" id="PF02889">
    <property type="entry name" value="Sec63"/>
    <property type="match status" value="1"/>
</dbReference>
<dbReference type="SMART" id="SM00490">
    <property type="entry name" value="HELICc"/>
    <property type="match status" value="1"/>
</dbReference>
<dbReference type="GO" id="GO:0016787">
    <property type="term" value="F:hydrolase activity"/>
    <property type="evidence" value="ECO:0007669"/>
    <property type="project" value="UniProtKB-KW"/>
</dbReference>
<evidence type="ECO:0000256" key="1">
    <source>
        <dbReference type="ARBA" id="ARBA00010140"/>
    </source>
</evidence>
<dbReference type="GO" id="GO:0003676">
    <property type="term" value="F:nucleic acid binding"/>
    <property type="evidence" value="ECO:0007669"/>
    <property type="project" value="InterPro"/>
</dbReference>
<feature type="compositionally biased region" description="Basic and acidic residues" evidence="11">
    <location>
        <begin position="1182"/>
        <end position="1192"/>
    </location>
</feature>
<dbReference type="STRING" id="5601.A0A0D2FR53"/>
<dbReference type="Proteomes" id="UP000054266">
    <property type="component" value="Unassembled WGS sequence"/>
</dbReference>
<evidence type="ECO:0000259" key="13">
    <source>
        <dbReference type="PROSITE" id="PS51194"/>
    </source>
</evidence>
<comment type="catalytic activity">
    <reaction evidence="10">
        <text>ATP + H2O = ADP + phosphate + H(+)</text>
        <dbReference type="Rhea" id="RHEA:13065"/>
        <dbReference type="ChEBI" id="CHEBI:15377"/>
        <dbReference type="ChEBI" id="CHEBI:15378"/>
        <dbReference type="ChEBI" id="CHEBI:30616"/>
        <dbReference type="ChEBI" id="CHEBI:43474"/>
        <dbReference type="ChEBI" id="CHEBI:456216"/>
        <dbReference type="EC" id="5.6.2.4"/>
    </reaction>
</comment>
<dbReference type="InterPro" id="IPR057842">
    <property type="entry name" value="WH_MER3"/>
</dbReference>